<dbReference type="RefSeq" id="XP_018857072.1">
    <property type="nucleotide sequence ID" value="XM_019001527.2"/>
</dbReference>
<evidence type="ECO:0000313" key="17">
    <source>
        <dbReference type="RefSeq" id="XP_018857073.1"/>
    </source>
</evidence>
<organism evidence="15 17">
    <name type="scientific">Juglans regia</name>
    <name type="common">English walnut</name>
    <dbReference type="NCBI Taxonomy" id="51240"/>
    <lineage>
        <taxon>Eukaryota</taxon>
        <taxon>Viridiplantae</taxon>
        <taxon>Streptophyta</taxon>
        <taxon>Embryophyta</taxon>
        <taxon>Tracheophyta</taxon>
        <taxon>Spermatophyta</taxon>
        <taxon>Magnoliopsida</taxon>
        <taxon>eudicotyledons</taxon>
        <taxon>Gunneridae</taxon>
        <taxon>Pentapetalae</taxon>
        <taxon>rosids</taxon>
        <taxon>fabids</taxon>
        <taxon>Fagales</taxon>
        <taxon>Juglandaceae</taxon>
        <taxon>Juglans</taxon>
    </lineage>
</organism>
<keyword evidence="3" id="KW-0645">Protease</keyword>
<feature type="domain" description="Saposin B-type" evidence="14">
    <location>
        <begin position="60"/>
        <end position="139"/>
    </location>
</feature>
<dbReference type="Gene3D" id="1.10.225.10">
    <property type="entry name" value="Saposin-like"/>
    <property type="match status" value="2"/>
</dbReference>
<evidence type="ECO:0000256" key="11">
    <source>
        <dbReference type="ARBA" id="ARBA00041094"/>
    </source>
</evidence>
<dbReference type="Pfam" id="PF03489">
    <property type="entry name" value="SapB_2"/>
    <property type="match status" value="2"/>
</dbReference>
<dbReference type="Gramene" id="Jr03_26770_p1">
    <property type="protein sequence ID" value="cds.Jr03_26770_p1"/>
    <property type="gene ID" value="Jr03_26770"/>
</dbReference>
<dbReference type="InterPro" id="IPR008138">
    <property type="entry name" value="SapB_2"/>
</dbReference>
<evidence type="ECO:0000256" key="5">
    <source>
        <dbReference type="ARBA" id="ARBA00022737"/>
    </source>
</evidence>
<keyword evidence="15" id="KW-1185">Reference proteome</keyword>
<keyword evidence="5" id="KW-0677">Repeat</keyword>
<dbReference type="GO" id="GO:0004190">
    <property type="term" value="F:aspartic-type endopeptidase activity"/>
    <property type="evidence" value="ECO:0007669"/>
    <property type="project" value="UniProtKB-KW"/>
</dbReference>
<dbReference type="PANTHER" id="PTHR11480">
    <property type="entry name" value="SAPOSIN-RELATED"/>
    <property type="match status" value="1"/>
</dbReference>
<dbReference type="RefSeq" id="XP_018857073.1">
    <property type="nucleotide sequence ID" value="XM_019001528.2"/>
</dbReference>
<evidence type="ECO:0000256" key="4">
    <source>
        <dbReference type="ARBA" id="ARBA00022729"/>
    </source>
</evidence>
<dbReference type="InterPro" id="IPR007856">
    <property type="entry name" value="SapB_1"/>
</dbReference>
<dbReference type="Proteomes" id="UP000235220">
    <property type="component" value="Chromosome 3"/>
</dbReference>
<dbReference type="PANTHER" id="PTHR11480:SF3">
    <property type="entry name" value="BCDNA.GH08312"/>
    <property type="match status" value="1"/>
</dbReference>
<evidence type="ECO:0000256" key="10">
    <source>
        <dbReference type="ARBA" id="ARBA00037221"/>
    </source>
</evidence>
<feature type="domain" description="Saposin B-type" evidence="14">
    <location>
        <begin position="146"/>
        <end position="226"/>
    </location>
</feature>
<evidence type="ECO:0000256" key="13">
    <source>
        <dbReference type="SAM" id="SignalP"/>
    </source>
</evidence>
<evidence type="ECO:0000256" key="2">
    <source>
        <dbReference type="ARBA" id="ARBA00022525"/>
    </source>
</evidence>
<evidence type="ECO:0000256" key="8">
    <source>
        <dbReference type="ARBA" id="ARBA00023157"/>
    </source>
</evidence>
<dbReference type="GO" id="GO:0005615">
    <property type="term" value="C:extracellular space"/>
    <property type="evidence" value="ECO:0000318"/>
    <property type="project" value="GO_Central"/>
</dbReference>
<comment type="function">
    <text evidence="10">Pulmonary surfactant-associated proteins promote alveolar stability by lowering the surface tension at the air-liquid interface in the peripheral air spaces. SP-B increases the collapse pressure of palmitic acid to nearly 70 millinewtons per meter.</text>
</comment>
<dbReference type="AlphaFoldDB" id="A0A2I4HLN5"/>
<dbReference type="InterPro" id="IPR051428">
    <property type="entry name" value="Sphingo_Act-Surfact_Prot"/>
</dbReference>
<dbReference type="GO" id="GO:0006508">
    <property type="term" value="P:proteolysis"/>
    <property type="evidence" value="ECO:0007669"/>
    <property type="project" value="UniProtKB-KW"/>
</dbReference>
<comment type="subcellular location">
    <subcellularLocation>
        <location evidence="1">Secreted</location>
        <location evidence="1">Extracellular space</location>
    </subcellularLocation>
</comment>
<sequence>MDMRVGLLLLVVLGASWACDARQLVSTELHRGNGIEISVMEINYQDHDIKVQSMEEVLGNDKVCTLCEEFASEALDYFAENKTQTEILDILHLACSRVGSFKHECITLVDYYAPLFFLEVSSLQPEEFCRKVNFCQQIAMVSSQFHEDSCGLCHRAVSEILVKLKDPDTQLEIVELLLKACNSMENYAKKCKKMVFEYGSLILANAEKILETSDICTTLHACNSPAASSNEASHSTKVSVLSDS</sequence>
<dbReference type="PROSITE" id="PS50015">
    <property type="entry name" value="SAP_B"/>
    <property type="match status" value="2"/>
</dbReference>
<keyword evidence="9" id="KW-0325">Glycoprotein</keyword>
<dbReference type="FunFam" id="1.10.225.10:FF:000008">
    <property type="entry name" value="Pulmonary surfactant-associated protein B"/>
    <property type="match status" value="1"/>
</dbReference>
<dbReference type="Gramene" id="Jr03_26760_p1">
    <property type="protein sequence ID" value="cds.Jr03_26760_p1"/>
    <property type="gene ID" value="Jr03_26760"/>
</dbReference>
<keyword evidence="6" id="KW-0378">Hydrolase</keyword>
<feature type="chain" id="PRO_5014290326" description="Pulmonary surfactant-associated protein B" evidence="13">
    <location>
        <begin position="19"/>
        <end position="244"/>
    </location>
</feature>
<dbReference type="SUPFAM" id="SSF47862">
    <property type="entry name" value="Saposin"/>
    <property type="match status" value="2"/>
</dbReference>
<dbReference type="Pfam" id="PF05184">
    <property type="entry name" value="SapB_1"/>
    <property type="match status" value="2"/>
</dbReference>
<dbReference type="STRING" id="51240.A0A2I4HLN5"/>
<dbReference type="GO" id="GO:0006629">
    <property type="term" value="P:lipid metabolic process"/>
    <property type="evidence" value="ECO:0007669"/>
    <property type="project" value="InterPro"/>
</dbReference>
<keyword evidence="6" id="KW-0064">Aspartyl protease</keyword>
<reference evidence="16 17" key="1">
    <citation type="submission" date="2025-04" db="UniProtKB">
        <authorList>
            <consortium name="RefSeq"/>
        </authorList>
    </citation>
    <scope>IDENTIFICATION</scope>
    <source>
        <tissue evidence="16 17">Leaves</tissue>
    </source>
</reference>
<name>A0A2I4HLN5_JUGRE</name>
<evidence type="ECO:0000259" key="14">
    <source>
        <dbReference type="PROSITE" id="PS50015"/>
    </source>
</evidence>
<dbReference type="InterPro" id="IPR011001">
    <property type="entry name" value="Saposin-like"/>
</dbReference>
<keyword evidence="8" id="KW-1015">Disulfide bond</keyword>
<dbReference type="OrthoDB" id="69496at2759"/>
<feature type="signal peptide" evidence="13">
    <location>
        <begin position="1"/>
        <end position="18"/>
    </location>
</feature>
<evidence type="ECO:0000256" key="1">
    <source>
        <dbReference type="ARBA" id="ARBA00004239"/>
    </source>
</evidence>
<dbReference type="InterPro" id="IPR008139">
    <property type="entry name" value="SaposinB_dom"/>
</dbReference>
<protein>
    <recommendedName>
        <fullName evidence="11">Pulmonary surfactant-associated protein B</fullName>
    </recommendedName>
    <alternativeName>
        <fullName evidence="12">Pulmonary surfactant-associated proteolipid SPL(Phe)</fullName>
    </alternativeName>
</protein>
<gene>
    <name evidence="16 17" type="primary">LOC109019257</name>
</gene>
<proteinExistence type="predicted"/>
<evidence type="ECO:0000256" key="6">
    <source>
        <dbReference type="ARBA" id="ARBA00022750"/>
    </source>
</evidence>
<evidence type="ECO:0000256" key="12">
    <source>
        <dbReference type="ARBA" id="ARBA00041785"/>
    </source>
</evidence>
<evidence type="ECO:0000256" key="7">
    <source>
        <dbReference type="ARBA" id="ARBA00023145"/>
    </source>
</evidence>
<keyword evidence="2" id="KW-0964">Secreted</keyword>
<evidence type="ECO:0000313" key="16">
    <source>
        <dbReference type="RefSeq" id="XP_018857072.1"/>
    </source>
</evidence>
<dbReference type="SMART" id="SM00741">
    <property type="entry name" value="SapB"/>
    <property type="match status" value="2"/>
</dbReference>
<keyword evidence="4 13" id="KW-0732">Signal</keyword>
<evidence type="ECO:0000313" key="15">
    <source>
        <dbReference type="Proteomes" id="UP000235220"/>
    </source>
</evidence>
<evidence type="ECO:0000256" key="9">
    <source>
        <dbReference type="ARBA" id="ARBA00023180"/>
    </source>
</evidence>
<keyword evidence="7" id="KW-0865">Zymogen</keyword>
<accession>A0A2I4HLN5</accession>
<evidence type="ECO:0000256" key="3">
    <source>
        <dbReference type="ARBA" id="ARBA00022670"/>
    </source>
</evidence>
<dbReference type="KEGG" id="jre:109019257"/>
<dbReference type="GeneID" id="109019257"/>